<keyword evidence="1" id="KW-0472">Membrane</keyword>
<proteinExistence type="predicted"/>
<keyword evidence="3" id="KW-1185">Reference proteome</keyword>
<feature type="transmembrane region" description="Helical" evidence="1">
    <location>
        <begin position="98"/>
        <end position="122"/>
    </location>
</feature>
<evidence type="ECO:0008006" key="4">
    <source>
        <dbReference type="Google" id="ProtNLM"/>
    </source>
</evidence>
<gene>
    <name evidence="2" type="ordered locus">Ngar_c24900</name>
</gene>
<name>K0ILB6_NITGG</name>
<keyword evidence="1" id="KW-0812">Transmembrane</keyword>
<evidence type="ECO:0000313" key="3">
    <source>
        <dbReference type="Proteomes" id="UP000008037"/>
    </source>
</evidence>
<feature type="transmembrane region" description="Helical" evidence="1">
    <location>
        <begin position="72"/>
        <end position="92"/>
    </location>
</feature>
<dbReference type="BioCyc" id="CNIT1237085:G1324-2488-MONOMER"/>
<dbReference type="EMBL" id="CP002408">
    <property type="protein sequence ID" value="AFU59412.1"/>
    <property type="molecule type" value="Genomic_DNA"/>
</dbReference>
<dbReference type="AlphaFoldDB" id="K0ILB6"/>
<accession>K0ILB6</accession>
<sequence>MSKIDRVKDCVMTNNSKLALAVGLAAAALALVLPNLAGGIAVLGLSLGTALNISSLVLSAAAFAVSWKQRSFLVAGLLAAAGVIYMIPGLVALASINFAVIVFPGPILGVIFGLIVFGLGVAKGIRTARAVTVAPH</sequence>
<dbReference type="HOGENOM" id="CLU_123710_0_0_2"/>
<evidence type="ECO:0000313" key="2">
    <source>
        <dbReference type="EMBL" id="AFU59412.1"/>
    </source>
</evidence>
<feature type="transmembrane region" description="Helical" evidence="1">
    <location>
        <begin position="40"/>
        <end position="65"/>
    </location>
</feature>
<dbReference type="InParanoid" id="K0ILB6"/>
<organism evidence="2 3">
    <name type="scientific">Nitrososphaera gargensis (strain Ga9.2)</name>
    <dbReference type="NCBI Taxonomy" id="1237085"/>
    <lineage>
        <taxon>Archaea</taxon>
        <taxon>Nitrososphaerota</taxon>
        <taxon>Nitrososphaeria</taxon>
        <taxon>Nitrososphaerales</taxon>
        <taxon>Nitrososphaeraceae</taxon>
        <taxon>Nitrososphaera</taxon>
    </lineage>
</organism>
<dbReference type="KEGG" id="nga:Ngar_c24900"/>
<reference evidence="2 3" key="1">
    <citation type="journal article" date="2012" name="Environ. Microbiol.">
        <title>The genome of the ammonia-oxidizing Candidatus Nitrososphaera gargensis: insights into metabolic versatility and environmental adaptations.</title>
        <authorList>
            <person name="Spang A."/>
            <person name="Poehlein A."/>
            <person name="Offre P."/>
            <person name="Zumbragel S."/>
            <person name="Haider S."/>
            <person name="Rychlik N."/>
            <person name="Nowka B."/>
            <person name="Schmeisser C."/>
            <person name="Lebedeva E.V."/>
            <person name="Rattei T."/>
            <person name="Bohm C."/>
            <person name="Schmid M."/>
            <person name="Galushko A."/>
            <person name="Hatzenpichler R."/>
            <person name="Weinmaier T."/>
            <person name="Daniel R."/>
            <person name="Schleper C."/>
            <person name="Spieck E."/>
            <person name="Streit W."/>
            <person name="Wagner M."/>
        </authorList>
    </citation>
    <scope>NUCLEOTIDE SEQUENCE [LARGE SCALE GENOMIC DNA]</scope>
    <source>
        <strain evidence="3">Ga9.2</strain>
    </source>
</reference>
<keyword evidence="1" id="KW-1133">Transmembrane helix</keyword>
<protein>
    <recommendedName>
        <fullName evidence="4">Transmembrane protein</fullName>
    </recommendedName>
</protein>
<dbReference type="Proteomes" id="UP000008037">
    <property type="component" value="Chromosome"/>
</dbReference>
<dbReference type="STRING" id="1237085.Ngar_c24900"/>
<evidence type="ECO:0000256" key="1">
    <source>
        <dbReference type="SAM" id="Phobius"/>
    </source>
</evidence>